<keyword evidence="2" id="KW-0805">Transcription regulation</keyword>
<accession>A0A1D2KFS1</accession>
<dbReference type="Pfam" id="PF07702">
    <property type="entry name" value="UTRA"/>
    <property type="match status" value="1"/>
</dbReference>
<dbReference type="InterPro" id="IPR028978">
    <property type="entry name" value="Chorismate_lyase_/UTRA_dom_sf"/>
</dbReference>
<dbReference type="InterPro" id="IPR000524">
    <property type="entry name" value="Tscrpt_reg_HTH_GntR"/>
</dbReference>
<evidence type="ECO:0000256" key="2">
    <source>
        <dbReference type="ARBA" id="ARBA00023015"/>
    </source>
</evidence>
<dbReference type="InterPro" id="IPR011663">
    <property type="entry name" value="UTRA"/>
</dbReference>
<dbReference type="FunFam" id="3.40.1410.10:FF:000008">
    <property type="entry name" value="Transcriptional regulator, GntR family"/>
    <property type="match status" value="1"/>
</dbReference>
<evidence type="ECO:0000256" key="1">
    <source>
        <dbReference type="ARBA" id="ARBA00022491"/>
    </source>
</evidence>
<keyword evidence="3" id="KW-0238">DNA-binding</keyword>
<dbReference type="STRING" id="2756.BFR44_06695"/>
<dbReference type="Proteomes" id="UP000243591">
    <property type="component" value="Chromosome"/>
</dbReference>
<keyword evidence="1" id="KW-0678">Repressor</keyword>
<dbReference type="SUPFAM" id="SSF46785">
    <property type="entry name" value="Winged helix' DNA-binding domain"/>
    <property type="match status" value="1"/>
</dbReference>
<dbReference type="PANTHER" id="PTHR44846:SF5">
    <property type="entry name" value="HTH-TYPE TRANSCRIPTIONAL REGULATOR GMUR"/>
    <property type="match status" value="1"/>
</dbReference>
<evidence type="ECO:0000313" key="6">
    <source>
        <dbReference type="EMBL" id="ATF25834.1"/>
    </source>
</evidence>
<dbReference type="KEGG" id="bths:CNY62_05165"/>
<feature type="domain" description="HTH gntR-type" evidence="5">
    <location>
        <begin position="1"/>
        <end position="69"/>
    </location>
</feature>
<dbReference type="Pfam" id="PF00392">
    <property type="entry name" value="GntR"/>
    <property type="match status" value="1"/>
</dbReference>
<dbReference type="RefSeq" id="WP_029091058.1">
    <property type="nucleotide sequence ID" value="NZ_CBCPHX010000009.1"/>
</dbReference>
<evidence type="ECO:0000256" key="3">
    <source>
        <dbReference type="ARBA" id="ARBA00023125"/>
    </source>
</evidence>
<dbReference type="InterPro" id="IPR036390">
    <property type="entry name" value="WH_DNA-bd_sf"/>
</dbReference>
<dbReference type="CDD" id="cd07377">
    <property type="entry name" value="WHTH_GntR"/>
    <property type="match status" value="1"/>
</dbReference>
<dbReference type="PANTHER" id="PTHR44846">
    <property type="entry name" value="MANNOSYL-D-GLYCERATE TRANSPORT/METABOLISM SYSTEM REPRESSOR MNGR-RELATED"/>
    <property type="match status" value="1"/>
</dbReference>
<gene>
    <name evidence="7" type="primary">gmuR</name>
    <name evidence="7" type="ORF">BTBSAS_50100</name>
    <name evidence="6" type="ORF">CNY62_05165</name>
</gene>
<keyword evidence="8" id="KW-1185">Reference proteome</keyword>
<organism evidence="6 8">
    <name type="scientific">Brochothrix thermosphacta</name>
    <name type="common">Microbacterium thermosphactum</name>
    <dbReference type="NCBI Taxonomy" id="2756"/>
    <lineage>
        <taxon>Bacteria</taxon>
        <taxon>Bacillati</taxon>
        <taxon>Bacillota</taxon>
        <taxon>Bacilli</taxon>
        <taxon>Bacillales</taxon>
        <taxon>Listeriaceae</taxon>
        <taxon>Brochothrix</taxon>
    </lineage>
</organism>
<evidence type="ECO:0000313" key="8">
    <source>
        <dbReference type="Proteomes" id="UP000243591"/>
    </source>
</evidence>
<protein>
    <submittedName>
        <fullName evidence="6">GntR family transcriptional regulator</fullName>
    </submittedName>
    <submittedName>
        <fullName evidence="7">Transcriptional regulator (GntR family)</fullName>
    </submittedName>
</protein>
<dbReference type="SUPFAM" id="SSF64288">
    <property type="entry name" value="Chorismate lyase-like"/>
    <property type="match status" value="1"/>
</dbReference>
<dbReference type="EMBL" id="CP023483">
    <property type="protein sequence ID" value="ATF25834.1"/>
    <property type="molecule type" value="Genomic_DNA"/>
</dbReference>
<evidence type="ECO:0000256" key="4">
    <source>
        <dbReference type="ARBA" id="ARBA00023163"/>
    </source>
</evidence>
<reference evidence="6 8" key="1">
    <citation type="submission" date="2017-09" db="EMBL/GenBank/DDBJ databases">
        <title>Complete Genome Sequences of Two Strains of the Meat Spoilage Bacterium Brochothrix thermosphacta Isolated from Ground Chicken.</title>
        <authorList>
            <person name="Paoli G.C."/>
            <person name="Wijey C."/>
            <person name="Chen C.-Y."/>
            <person name="Nguyen L."/>
            <person name="Yan X."/>
            <person name="Irwin P.L."/>
        </authorList>
    </citation>
    <scope>NUCLEOTIDE SEQUENCE [LARGE SCALE GENOMIC DNA]</scope>
    <source>
        <strain evidence="6 8">BI</strain>
    </source>
</reference>
<dbReference type="EMBL" id="OUNC01000045">
    <property type="protein sequence ID" value="SPP29452.1"/>
    <property type="molecule type" value="Genomic_DNA"/>
</dbReference>
<dbReference type="GO" id="GO:0003700">
    <property type="term" value="F:DNA-binding transcription factor activity"/>
    <property type="evidence" value="ECO:0007669"/>
    <property type="project" value="InterPro"/>
</dbReference>
<reference evidence="9" key="2">
    <citation type="submission" date="2018-04" db="EMBL/GenBank/DDBJ databases">
        <authorList>
            <person name="Illikoud N."/>
        </authorList>
    </citation>
    <scope>NUCLEOTIDE SEQUENCE [LARGE SCALE GENOMIC DNA]</scope>
</reference>
<sequence length="240" mass="28032">MLKYKLIADDIRHKIQSGEYKADNLLPDQVTLAEQYEVSRMTVKKAIDILAMEGLVYRKRGMGTRVLKNALWNQNDSLAIEYQGLTVQMKHKEITSKIIEFKIEFPDEALQQLLMIKETDAVYFVHRLRLVDKKAYVLEKTYFVASIVEKLVPSILEKSIYRYIKEELGLVIGGAYRKIHADIPDKYDIEYLNCKKTTPVLEVEQVVYQQNGIPFEYSKSRNRFDTRSYTISDVIKDAYK</sequence>
<dbReference type="GeneID" id="66537566"/>
<name>A0A1D2KFS1_BROTH</name>
<evidence type="ECO:0000259" key="5">
    <source>
        <dbReference type="PROSITE" id="PS50949"/>
    </source>
</evidence>
<dbReference type="GO" id="GO:0003677">
    <property type="term" value="F:DNA binding"/>
    <property type="evidence" value="ECO:0007669"/>
    <property type="project" value="UniProtKB-KW"/>
</dbReference>
<evidence type="ECO:0000313" key="9">
    <source>
        <dbReference type="Proteomes" id="UP000270190"/>
    </source>
</evidence>
<dbReference type="PROSITE" id="PS50949">
    <property type="entry name" value="HTH_GNTR"/>
    <property type="match status" value="1"/>
</dbReference>
<dbReference type="Proteomes" id="UP000270190">
    <property type="component" value="Unassembled WGS sequence"/>
</dbReference>
<dbReference type="InterPro" id="IPR050679">
    <property type="entry name" value="Bact_HTH_transcr_reg"/>
</dbReference>
<dbReference type="SMART" id="SM00866">
    <property type="entry name" value="UTRA"/>
    <property type="match status" value="1"/>
</dbReference>
<dbReference type="OrthoDB" id="9815017at2"/>
<dbReference type="InterPro" id="IPR036388">
    <property type="entry name" value="WH-like_DNA-bd_sf"/>
</dbReference>
<dbReference type="GO" id="GO:0045892">
    <property type="term" value="P:negative regulation of DNA-templated transcription"/>
    <property type="evidence" value="ECO:0007669"/>
    <property type="project" value="TreeGrafter"/>
</dbReference>
<dbReference type="SMART" id="SM00345">
    <property type="entry name" value="HTH_GNTR"/>
    <property type="match status" value="1"/>
</dbReference>
<reference evidence="7" key="3">
    <citation type="submission" date="2018-04" db="EMBL/GenBank/DDBJ databases">
        <authorList>
            <person name="Go L.Y."/>
            <person name="Mitchell J.A."/>
        </authorList>
    </citation>
    <scope>NUCLEOTIDE SEQUENCE</scope>
    <source>
        <strain evidence="7">BSAS1 3</strain>
    </source>
</reference>
<proteinExistence type="predicted"/>
<dbReference type="FunFam" id="1.10.10.10:FF:000079">
    <property type="entry name" value="GntR family transcriptional regulator"/>
    <property type="match status" value="1"/>
</dbReference>
<dbReference type="PRINTS" id="PR00035">
    <property type="entry name" value="HTHGNTR"/>
</dbReference>
<dbReference type="AlphaFoldDB" id="A0A1D2KFS1"/>
<dbReference type="Gene3D" id="1.10.10.10">
    <property type="entry name" value="Winged helix-like DNA-binding domain superfamily/Winged helix DNA-binding domain"/>
    <property type="match status" value="1"/>
</dbReference>
<dbReference type="Gene3D" id="3.40.1410.10">
    <property type="entry name" value="Chorismate lyase-like"/>
    <property type="match status" value="1"/>
</dbReference>
<keyword evidence="4" id="KW-0804">Transcription</keyword>
<evidence type="ECO:0000313" key="7">
    <source>
        <dbReference type="EMBL" id="SPP29452.1"/>
    </source>
</evidence>